<protein>
    <submittedName>
        <fullName evidence="2">Signal peptide protein</fullName>
    </submittedName>
</protein>
<sequence>MAGRGNRARSALHQAMTLLCLLLVLNLMGCSAQKMPHFELNSVEQIERSLKNTIYVDTIEKISFPLTNSGFSPGPKIYLDKRLLQDSKQVKGLYKTLRRMLTKFYIEEFGIVLTYHMSQIEEIKYAGIDSGGNFRLITPKPAPIKKKLPKLTKKMIKKGKFSKLYTLEEAGLMDNGGQPPAVGDYDKSVSHGEEKSRVELLRTAPVSFLNMKSSKSMFHGLEARKGIKRLHLITSKVSQQIAVCKCNTSHKLHSKLIMMAQSLLFIINNSIDTIQTPWYSMPDFVALLLEDIMRIASIMRFLGPLFTKFSSIKEYYKYSKKNINYTQKRHYLKFFSDKRSNYQTKFLLQMLAVSISFIGNIFNTLVDEFQYRNNASDLATPIEILNASDYKANGSKKKMFSKQDLIIISEYIDKLPSNNNCVLYQKAENIPISQLSQKSVFSLC</sequence>
<dbReference type="AlphaFoldDB" id="A0A9D5DGS7"/>
<feature type="chain" id="PRO_5038658138" evidence="1">
    <location>
        <begin position="33"/>
        <end position="444"/>
    </location>
</feature>
<gene>
    <name evidence="2" type="ORF">OJ253_1544</name>
</gene>
<feature type="signal peptide" evidence="1">
    <location>
        <begin position="1"/>
        <end position="32"/>
    </location>
</feature>
<proteinExistence type="predicted"/>
<dbReference type="Proteomes" id="UP001067231">
    <property type="component" value="Unassembled WGS sequence"/>
</dbReference>
<dbReference type="OrthoDB" id="342881at2759"/>
<accession>A0A9D5DGS7</accession>
<evidence type="ECO:0000313" key="2">
    <source>
        <dbReference type="EMBL" id="KAJ1609451.1"/>
    </source>
</evidence>
<name>A0A9D5DGS7_9CRYT</name>
<comment type="caution">
    <text evidence="2">The sequence shown here is derived from an EMBL/GenBank/DDBJ whole genome shotgun (WGS) entry which is preliminary data.</text>
</comment>
<keyword evidence="1" id="KW-0732">Signal</keyword>
<evidence type="ECO:0000256" key="1">
    <source>
        <dbReference type="SAM" id="SignalP"/>
    </source>
</evidence>
<organism evidence="2">
    <name type="scientific">Cryptosporidium canis</name>
    <dbReference type="NCBI Taxonomy" id="195482"/>
    <lineage>
        <taxon>Eukaryota</taxon>
        <taxon>Sar</taxon>
        <taxon>Alveolata</taxon>
        <taxon>Apicomplexa</taxon>
        <taxon>Conoidasida</taxon>
        <taxon>Coccidia</taxon>
        <taxon>Eucoccidiorida</taxon>
        <taxon>Eimeriorina</taxon>
        <taxon>Cryptosporidiidae</taxon>
        <taxon>Cryptosporidium</taxon>
    </lineage>
</organism>
<dbReference type="EMBL" id="JAPCXC010000034">
    <property type="protein sequence ID" value="KAJ1609451.1"/>
    <property type="molecule type" value="Genomic_DNA"/>
</dbReference>
<reference evidence="2" key="1">
    <citation type="submission" date="2022-10" db="EMBL/GenBank/DDBJ databases">
        <title>Adaptive evolution leads to modifications in subtelomeric GC content in a zoonotic Cryptosporidium species.</title>
        <authorList>
            <person name="Li J."/>
            <person name="Feng Y."/>
            <person name="Xiao L."/>
        </authorList>
    </citation>
    <scope>NUCLEOTIDE SEQUENCE</scope>
    <source>
        <strain evidence="2">33844</strain>
    </source>
</reference>